<evidence type="ECO:0000256" key="2">
    <source>
        <dbReference type="ARBA" id="ARBA00022695"/>
    </source>
</evidence>
<dbReference type="Gene3D" id="3.90.550.10">
    <property type="entry name" value="Spore Coat Polysaccharide Biosynthesis Protein SpsA, Chain A"/>
    <property type="match status" value="1"/>
</dbReference>
<gene>
    <name evidence="4" type="primary">kdsB</name>
    <name evidence="4" type="ORF">DAY19_00285</name>
</gene>
<dbReference type="CDD" id="cd02517">
    <property type="entry name" value="CMP-KDO-Synthetase"/>
    <property type="match status" value="1"/>
</dbReference>
<evidence type="ECO:0000313" key="4">
    <source>
        <dbReference type="EMBL" id="RZF22239.1"/>
    </source>
</evidence>
<dbReference type="PANTHER" id="PTHR42866">
    <property type="entry name" value="3-DEOXY-MANNO-OCTULOSONATE CYTIDYLYLTRANSFERASE"/>
    <property type="match status" value="1"/>
</dbReference>
<keyword evidence="3" id="KW-0448">Lipopolysaccharide biosynthesis</keyword>
<protein>
    <submittedName>
        <fullName evidence="4">3-deoxy-manno-octulosonate cytidylyltransferase</fullName>
        <ecNumber evidence="4">2.7.7.38</ecNumber>
    </submittedName>
</protein>
<keyword evidence="2 4" id="KW-0548">Nucleotidyltransferase</keyword>
<proteinExistence type="predicted"/>
<dbReference type="EMBL" id="QDKL01000001">
    <property type="protein sequence ID" value="RZF22239.1"/>
    <property type="molecule type" value="Genomic_DNA"/>
</dbReference>
<dbReference type="InterPro" id="IPR003329">
    <property type="entry name" value="Cytidylyl_trans"/>
</dbReference>
<reference evidence="5" key="1">
    <citation type="journal article" date="2019" name="Int. J. Syst. Evol. Microbiol.">
        <title>Halobacteriovorax valvorus sp. nov., a novel prokaryotic predator isolated from coastal seawater of China.</title>
        <authorList>
            <person name="Chen M.-X."/>
        </authorList>
    </citation>
    <scope>NUCLEOTIDE SEQUENCE [LARGE SCALE GENOMIC DNA]</scope>
    <source>
        <strain evidence="5">BL9</strain>
    </source>
</reference>
<dbReference type="Proteomes" id="UP000443582">
    <property type="component" value="Unassembled WGS sequence"/>
</dbReference>
<dbReference type="InterPro" id="IPR029044">
    <property type="entry name" value="Nucleotide-diphossugar_trans"/>
</dbReference>
<dbReference type="NCBIfam" id="NF003952">
    <property type="entry name" value="PRK05450.1-5"/>
    <property type="match status" value="1"/>
</dbReference>
<dbReference type="InterPro" id="IPR004528">
    <property type="entry name" value="KdsB"/>
</dbReference>
<dbReference type="NCBIfam" id="TIGR00466">
    <property type="entry name" value="kdsB"/>
    <property type="match status" value="1"/>
</dbReference>
<sequence length="254" mass="28619">MNLKALVLIPSRFASTRFPGKPLAQINGKAMVSHVYDGCAPIADVFPGSKVCVVTDNDDIEKMLKESGRNVVRVDDDVPSGSERIYLAYERFFKDEKFDFVINVQGDEPLIKADLLKNLIEIHHGQNFDVATVIKEMSIDNDHEDYLNPNKVKAVFSKEKNICHYFTRSPHPFNRQKQAGLNWYLHIGIYSFRPEVLKSFCSLGESTNERIECLEQLRLLDNGHTIGAAITDMTLCGVDTPEDIPFVEGVINGQ</sequence>
<dbReference type="EC" id="2.7.7.38" evidence="4"/>
<comment type="caution">
    <text evidence="4">The sequence shown here is derived from an EMBL/GenBank/DDBJ whole genome shotgun (WGS) entry which is preliminary data.</text>
</comment>
<dbReference type="RefSeq" id="WP_114705183.1">
    <property type="nucleotide sequence ID" value="NZ_QDKL01000001.1"/>
</dbReference>
<dbReference type="GO" id="GO:0008690">
    <property type="term" value="F:3-deoxy-manno-octulosonate cytidylyltransferase activity"/>
    <property type="evidence" value="ECO:0007669"/>
    <property type="project" value="UniProtKB-EC"/>
</dbReference>
<organism evidence="4 5">
    <name type="scientific">Halobacteriovorax vibrionivorans</name>
    <dbReference type="NCBI Taxonomy" id="2152716"/>
    <lineage>
        <taxon>Bacteria</taxon>
        <taxon>Pseudomonadati</taxon>
        <taxon>Bdellovibrionota</taxon>
        <taxon>Bacteriovoracia</taxon>
        <taxon>Bacteriovoracales</taxon>
        <taxon>Halobacteriovoraceae</taxon>
        <taxon>Halobacteriovorax</taxon>
    </lineage>
</organism>
<keyword evidence="1 4" id="KW-0808">Transferase</keyword>
<dbReference type="SUPFAM" id="SSF53448">
    <property type="entry name" value="Nucleotide-diphospho-sugar transferases"/>
    <property type="match status" value="1"/>
</dbReference>
<name>A0ABY0IL25_9BACT</name>
<evidence type="ECO:0000256" key="3">
    <source>
        <dbReference type="ARBA" id="ARBA00022985"/>
    </source>
</evidence>
<dbReference type="Pfam" id="PF02348">
    <property type="entry name" value="CTP_transf_3"/>
    <property type="match status" value="1"/>
</dbReference>
<evidence type="ECO:0000313" key="5">
    <source>
        <dbReference type="Proteomes" id="UP000443582"/>
    </source>
</evidence>
<evidence type="ECO:0000256" key="1">
    <source>
        <dbReference type="ARBA" id="ARBA00022679"/>
    </source>
</evidence>
<dbReference type="PANTHER" id="PTHR42866:SF2">
    <property type="entry name" value="3-DEOXY-MANNO-OCTULOSONATE CYTIDYLYLTRANSFERASE, MITOCHONDRIAL"/>
    <property type="match status" value="1"/>
</dbReference>
<accession>A0ABY0IL25</accession>
<keyword evidence="5" id="KW-1185">Reference proteome</keyword>